<sequence length="223" mass="24844">MPTVSLQDVICPHCLRENPILECMSEFTLSQKRLLGMVFLCRSCNGVTVAEVDPDENTVRGGGYLLRAGNYNMDIVFSPNDDTYGEVVNTYPEPNIPLAPEHVPPNISNVYFEAKDNFMRRRFSTSVMLARKALDISTKVLGVADGINANNLSAQIFKLKDSGKITNEMAQWAKIIRLDGNASVHSDEEFSESETRELLNFVETFLLYAFTLPAMVAANKHTS</sequence>
<dbReference type="GeneID" id="45656082"/>
<name>A0A1G5RFS4_PHOLU</name>
<dbReference type="InterPro" id="IPR025285">
    <property type="entry name" value="DUF4145"/>
</dbReference>
<reference evidence="3" key="1">
    <citation type="submission" date="2016-10" db="EMBL/GenBank/DDBJ databases">
        <authorList>
            <person name="Varghese N."/>
            <person name="Submissions S."/>
        </authorList>
    </citation>
    <scope>NUCLEOTIDE SEQUENCE [LARGE SCALE GENOMIC DNA]</scope>
    <source>
        <strain evidence="3">ATCC 29999</strain>
    </source>
</reference>
<dbReference type="AlphaFoldDB" id="A0A1G5RFS4"/>
<dbReference type="Proteomes" id="UP000183223">
    <property type="component" value="Unassembled WGS sequence"/>
</dbReference>
<dbReference type="EMBL" id="FMWJ01000028">
    <property type="protein sequence ID" value="SCZ72139.1"/>
    <property type="molecule type" value="Genomic_DNA"/>
</dbReference>
<protein>
    <recommendedName>
        <fullName evidence="1">DUF4145 domain-containing protein</fullName>
    </recommendedName>
</protein>
<dbReference type="RefSeq" id="WP_049583085.1">
    <property type="nucleotide sequence ID" value="NZ_CAWQXX010000031.1"/>
</dbReference>
<gene>
    <name evidence="2" type="ORF">SAMN02982990_03966</name>
</gene>
<evidence type="ECO:0000259" key="1">
    <source>
        <dbReference type="Pfam" id="PF13643"/>
    </source>
</evidence>
<dbReference type="Pfam" id="PF13643">
    <property type="entry name" value="DUF4145"/>
    <property type="match status" value="1"/>
</dbReference>
<accession>A0A1G5RFS4</accession>
<organism evidence="2 3">
    <name type="scientific">Photorhabdus luminescens</name>
    <name type="common">Xenorhabdus luminescens</name>
    <dbReference type="NCBI Taxonomy" id="29488"/>
    <lineage>
        <taxon>Bacteria</taxon>
        <taxon>Pseudomonadati</taxon>
        <taxon>Pseudomonadota</taxon>
        <taxon>Gammaproteobacteria</taxon>
        <taxon>Enterobacterales</taxon>
        <taxon>Morganellaceae</taxon>
        <taxon>Photorhabdus</taxon>
    </lineage>
</organism>
<dbReference type="OrthoDB" id="1417974at2"/>
<evidence type="ECO:0000313" key="3">
    <source>
        <dbReference type="Proteomes" id="UP000183223"/>
    </source>
</evidence>
<proteinExistence type="predicted"/>
<keyword evidence="3" id="KW-1185">Reference proteome</keyword>
<feature type="domain" description="DUF4145" evidence="1">
    <location>
        <begin position="121"/>
        <end position="203"/>
    </location>
</feature>
<evidence type="ECO:0000313" key="2">
    <source>
        <dbReference type="EMBL" id="SCZ72139.1"/>
    </source>
</evidence>